<evidence type="ECO:0000313" key="1">
    <source>
        <dbReference type="EMBL" id="KAI5660765.1"/>
    </source>
</evidence>
<dbReference type="EMBL" id="CM044705">
    <property type="protein sequence ID" value="KAI5660765.1"/>
    <property type="molecule type" value="Genomic_DNA"/>
</dbReference>
<sequence>MYGKCISISYARQLFDEITERNAVVWNSMISLYAHSNNVSEALELFQIMDVMPSVSSFNSIIAGLLETKDGFLKAIAFYRRMLVMGFKPNSITVLALLRASSGVAALNFIKEIHAFSIRNYISLNPQVGSGTVEAYGKCGCLNSGLLVFNSMNVRDVVAWSSLISAYALQGEAKIALETFSLMEMAKVKPDGITFLAVLKACSHAGLADEAWMYFTQMQNFYGVAANSDHYACLVDVLSRAGRLYEAYEVIKGMPVKVIAKAWGALLGACRIYGELELGKIAGQALFELEPENPANYVLLAKLYASLGRPEEAQRITREMKERASIVSKTIRKEKKGYEITITIYIGRNRGRSQIYPKSKSNNTIYNATAAGIIWIDIKWLILPPGPCGHPLTLRTEHMEREVFFLCRTGHLRG</sequence>
<proteinExistence type="predicted"/>
<accession>A0ACC0AK57</accession>
<organism evidence="1 2">
    <name type="scientific">Catharanthus roseus</name>
    <name type="common">Madagascar periwinkle</name>
    <name type="synonym">Vinca rosea</name>
    <dbReference type="NCBI Taxonomy" id="4058"/>
    <lineage>
        <taxon>Eukaryota</taxon>
        <taxon>Viridiplantae</taxon>
        <taxon>Streptophyta</taxon>
        <taxon>Embryophyta</taxon>
        <taxon>Tracheophyta</taxon>
        <taxon>Spermatophyta</taxon>
        <taxon>Magnoliopsida</taxon>
        <taxon>eudicotyledons</taxon>
        <taxon>Gunneridae</taxon>
        <taxon>Pentapetalae</taxon>
        <taxon>asterids</taxon>
        <taxon>lamiids</taxon>
        <taxon>Gentianales</taxon>
        <taxon>Apocynaceae</taxon>
        <taxon>Rauvolfioideae</taxon>
        <taxon>Vinceae</taxon>
        <taxon>Catharanthinae</taxon>
        <taxon>Catharanthus</taxon>
    </lineage>
</organism>
<protein>
    <submittedName>
        <fullName evidence="1">Uncharacterized protein</fullName>
    </submittedName>
</protein>
<gene>
    <name evidence="1" type="ORF">M9H77_20088</name>
</gene>
<reference evidence="2" key="1">
    <citation type="journal article" date="2023" name="Nat. Plants">
        <title>Single-cell RNA sequencing provides a high-resolution roadmap for understanding the multicellular compartmentation of specialized metabolism.</title>
        <authorList>
            <person name="Sun S."/>
            <person name="Shen X."/>
            <person name="Li Y."/>
            <person name="Li Y."/>
            <person name="Wang S."/>
            <person name="Li R."/>
            <person name="Zhang H."/>
            <person name="Shen G."/>
            <person name="Guo B."/>
            <person name="Wei J."/>
            <person name="Xu J."/>
            <person name="St-Pierre B."/>
            <person name="Chen S."/>
            <person name="Sun C."/>
        </authorList>
    </citation>
    <scope>NUCLEOTIDE SEQUENCE [LARGE SCALE GENOMIC DNA]</scope>
</reference>
<name>A0ACC0AK57_CATRO</name>
<comment type="caution">
    <text evidence="1">The sequence shown here is derived from an EMBL/GenBank/DDBJ whole genome shotgun (WGS) entry which is preliminary data.</text>
</comment>
<dbReference type="Proteomes" id="UP001060085">
    <property type="component" value="Linkage Group LG05"/>
</dbReference>
<keyword evidence="2" id="KW-1185">Reference proteome</keyword>
<evidence type="ECO:0000313" key="2">
    <source>
        <dbReference type="Proteomes" id="UP001060085"/>
    </source>
</evidence>